<dbReference type="PANTHER" id="PTHR38788:SF3">
    <property type="entry name" value="CLR5 DOMAIN-CONTAINING PROTEIN"/>
    <property type="match status" value="1"/>
</dbReference>
<dbReference type="Pfam" id="PF14420">
    <property type="entry name" value="Clr5"/>
    <property type="match status" value="1"/>
</dbReference>
<feature type="compositionally biased region" description="Basic and acidic residues" evidence="1">
    <location>
        <begin position="325"/>
        <end position="338"/>
    </location>
</feature>
<dbReference type="PANTHER" id="PTHR38788">
    <property type="entry name" value="CLR5 DOMAIN-CONTAINING PROTEIN"/>
    <property type="match status" value="1"/>
</dbReference>
<sequence>MDFVPGPFAVFRPDVPFKERWVLLKPHLHRYYFQEKLKLPKIIEIMKEQYGFDANEPQYKYQFKSWGWRRSIPASKKAQMCDIGQTRANLGKSTVMKYKGQEVDQNKLRRYAKSATRKDIVLNPGMNRGRALDEGLFTSQHPLGNTVFLRWNIPLKALGPFKRLPVDYPSPAISDISVATPPGDLALTSRTSSSLSKTLNETVAIERAHIFLEGRMNDLIKSMDHKEKELTFTWLNQFWLFGFQTAKNWGRGPRDWTAANLGFSQDQDPAALSLPGTPRMIGESPRALNPNDKQAHLVKRPTQLCRWSIHVKDIIYEDTPSPQAEYKHDDPENEDNGKEWPQSWTEPRFEEKIVSALQSNNFSSLSADELPFSAAQIASAASKSPNEVLVEAVGFSIIAGNFELVQKLISEANSSSVDLSLLYPFHLAISYLDGSKNCCNILDLLFEDLHREIGPPRSLLNAFGHTTIDNLMIIILKNHTSTKPGFVDHTLATESRFIGEEVDICGRWNAGSECYRDLLASGRSSIPFDWKHKFCHTSAQAICHCLDTLISHSGVDSMLATPSGLFLRYCRNCGQKLQLLPLHTLVLTAFQLARNGCNQEDLFGVLALLLCLLGHGANPCATAHISISALLDIESEERCAHEELSPADLAEQVPEAMTSTWPLLARRGWQLFCFVLRKSHHERSLEDLECREQRQNPLYTPISWQVIDEVDQLFSDTCHNHWEDEVPATFEKSPVLGHIWASIQAELLSYGRLEEADSWTSEYFNMEELLTRLEEGDDISLGYLKQGMLKPYCRCGKYEGYFNTVFREQTAKYYFSNLDDYERLTAIPYPTRFR</sequence>
<name>A0A2J6Q1L8_9HELO</name>
<organism evidence="3 4">
    <name type="scientific">Hyaloscypha hepaticicola</name>
    <dbReference type="NCBI Taxonomy" id="2082293"/>
    <lineage>
        <taxon>Eukaryota</taxon>
        <taxon>Fungi</taxon>
        <taxon>Dikarya</taxon>
        <taxon>Ascomycota</taxon>
        <taxon>Pezizomycotina</taxon>
        <taxon>Leotiomycetes</taxon>
        <taxon>Helotiales</taxon>
        <taxon>Hyaloscyphaceae</taxon>
        <taxon>Hyaloscypha</taxon>
    </lineage>
</organism>
<feature type="domain" description="Clr5" evidence="2">
    <location>
        <begin position="19"/>
        <end position="69"/>
    </location>
</feature>
<evidence type="ECO:0000313" key="4">
    <source>
        <dbReference type="Proteomes" id="UP000235672"/>
    </source>
</evidence>
<dbReference type="Proteomes" id="UP000235672">
    <property type="component" value="Unassembled WGS sequence"/>
</dbReference>
<gene>
    <name evidence="3" type="ORF">NA56DRAFT_602009</name>
</gene>
<dbReference type="InterPro" id="IPR025676">
    <property type="entry name" value="Clr5_dom"/>
</dbReference>
<evidence type="ECO:0000256" key="1">
    <source>
        <dbReference type="SAM" id="MobiDB-lite"/>
    </source>
</evidence>
<dbReference type="STRING" id="1745343.A0A2J6Q1L8"/>
<evidence type="ECO:0000259" key="2">
    <source>
        <dbReference type="Pfam" id="PF14420"/>
    </source>
</evidence>
<accession>A0A2J6Q1L8</accession>
<dbReference type="AlphaFoldDB" id="A0A2J6Q1L8"/>
<feature type="region of interest" description="Disordered" evidence="1">
    <location>
        <begin position="320"/>
        <end position="345"/>
    </location>
</feature>
<proteinExistence type="predicted"/>
<reference evidence="3 4" key="1">
    <citation type="submission" date="2016-05" db="EMBL/GenBank/DDBJ databases">
        <title>A degradative enzymes factory behind the ericoid mycorrhizal symbiosis.</title>
        <authorList>
            <consortium name="DOE Joint Genome Institute"/>
            <person name="Martino E."/>
            <person name="Morin E."/>
            <person name="Grelet G."/>
            <person name="Kuo A."/>
            <person name="Kohler A."/>
            <person name="Daghino S."/>
            <person name="Barry K."/>
            <person name="Choi C."/>
            <person name="Cichocki N."/>
            <person name="Clum A."/>
            <person name="Copeland A."/>
            <person name="Hainaut M."/>
            <person name="Haridas S."/>
            <person name="Labutti K."/>
            <person name="Lindquist E."/>
            <person name="Lipzen A."/>
            <person name="Khouja H.-R."/>
            <person name="Murat C."/>
            <person name="Ohm R."/>
            <person name="Olson A."/>
            <person name="Spatafora J."/>
            <person name="Veneault-Fourrey C."/>
            <person name="Henrissat B."/>
            <person name="Grigoriev I."/>
            <person name="Martin F."/>
            <person name="Perotto S."/>
        </authorList>
    </citation>
    <scope>NUCLEOTIDE SEQUENCE [LARGE SCALE GENOMIC DNA]</scope>
    <source>
        <strain evidence="3 4">UAMH 7357</strain>
    </source>
</reference>
<dbReference type="OrthoDB" id="539213at2759"/>
<dbReference type="EMBL" id="KZ613486">
    <property type="protein sequence ID" value="PMD20104.1"/>
    <property type="molecule type" value="Genomic_DNA"/>
</dbReference>
<protein>
    <recommendedName>
        <fullName evidence="2">Clr5 domain-containing protein</fullName>
    </recommendedName>
</protein>
<keyword evidence="4" id="KW-1185">Reference proteome</keyword>
<evidence type="ECO:0000313" key="3">
    <source>
        <dbReference type="EMBL" id="PMD20104.1"/>
    </source>
</evidence>